<feature type="non-terminal residue" evidence="2">
    <location>
        <position position="64"/>
    </location>
</feature>
<name>A0A392TMU8_9FABA</name>
<keyword evidence="3" id="KW-1185">Reference proteome</keyword>
<sequence>EKEVIEPREQAERVGKTVSELEGRYTEAKDKFDKEIEDLKKAKMDEVVKLKKEFNEALAKAGDH</sequence>
<keyword evidence="1" id="KW-0175">Coiled coil</keyword>
<feature type="non-terminal residue" evidence="2">
    <location>
        <position position="1"/>
    </location>
</feature>
<reference evidence="2 3" key="1">
    <citation type="journal article" date="2018" name="Front. Plant Sci.">
        <title>Red Clover (Trifolium pratense) and Zigzag Clover (T. medium) - A Picture of Genomic Similarities and Differences.</title>
        <authorList>
            <person name="Dluhosova J."/>
            <person name="Istvanek J."/>
            <person name="Nedelnik J."/>
            <person name="Repkova J."/>
        </authorList>
    </citation>
    <scope>NUCLEOTIDE SEQUENCE [LARGE SCALE GENOMIC DNA]</scope>
    <source>
        <strain evidence="3">cv. 10/8</strain>
        <tissue evidence="2">Leaf</tissue>
    </source>
</reference>
<protein>
    <submittedName>
        <fullName evidence="2">Uncharacterized protein</fullName>
    </submittedName>
</protein>
<dbReference type="Proteomes" id="UP000265520">
    <property type="component" value="Unassembled WGS sequence"/>
</dbReference>
<evidence type="ECO:0000313" key="2">
    <source>
        <dbReference type="EMBL" id="MCI62302.1"/>
    </source>
</evidence>
<organism evidence="2 3">
    <name type="scientific">Trifolium medium</name>
    <dbReference type="NCBI Taxonomy" id="97028"/>
    <lineage>
        <taxon>Eukaryota</taxon>
        <taxon>Viridiplantae</taxon>
        <taxon>Streptophyta</taxon>
        <taxon>Embryophyta</taxon>
        <taxon>Tracheophyta</taxon>
        <taxon>Spermatophyta</taxon>
        <taxon>Magnoliopsida</taxon>
        <taxon>eudicotyledons</taxon>
        <taxon>Gunneridae</taxon>
        <taxon>Pentapetalae</taxon>
        <taxon>rosids</taxon>
        <taxon>fabids</taxon>
        <taxon>Fabales</taxon>
        <taxon>Fabaceae</taxon>
        <taxon>Papilionoideae</taxon>
        <taxon>50 kb inversion clade</taxon>
        <taxon>NPAAA clade</taxon>
        <taxon>Hologalegina</taxon>
        <taxon>IRL clade</taxon>
        <taxon>Trifolieae</taxon>
        <taxon>Trifolium</taxon>
    </lineage>
</organism>
<dbReference type="AlphaFoldDB" id="A0A392TMU8"/>
<evidence type="ECO:0000313" key="3">
    <source>
        <dbReference type="Proteomes" id="UP000265520"/>
    </source>
</evidence>
<proteinExistence type="predicted"/>
<evidence type="ECO:0000256" key="1">
    <source>
        <dbReference type="SAM" id="Coils"/>
    </source>
</evidence>
<comment type="caution">
    <text evidence="2">The sequence shown here is derived from an EMBL/GenBank/DDBJ whole genome shotgun (WGS) entry which is preliminary data.</text>
</comment>
<feature type="coiled-coil region" evidence="1">
    <location>
        <begin position="18"/>
        <end position="60"/>
    </location>
</feature>
<accession>A0A392TMU8</accession>
<dbReference type="EMBL" id="LXQA010616531">
    <property type="protein sequence ID" value="MCI62302.1"/>
    <property type="molecule type" value="Genomic_DNA"/>
</dbReference>